<dbReference type="Pfam" id="PF00106">
    <property type="entry name" value="adh_short"/>
    <property type="match status" value="1"/>
</dbReference>
<dbReference type="InterPro" id="IPR002347">
    <property type="entry name" value="SDR_fam"/>
</dbReference>
<evidence type="ECO:0000256" key="1">
    <source>
        <dbReference type="RuleBase" id="RU000363"/>
    </source>
</evidence>
<dbReference type="GeneID" id="81363836"/>
<dbReference type="EMBL" id="JAPZBU010000002">
    <property type="protein sequence ID" value="KAJ5414875.1"/>
    <property type="molecule type" value="Genomic_DNA"/>
</dbReference>
<dbReference type="PRINTS" id="PR00080">
    <property type="entry name" value="SDRFAMILY"/>
</dbReference>
<accession>A0A9X0BF67</accession>
<evidence type="ECO:0000313" key="3">
    <source>
        <dbReference type="Proteomes" id="UP001147747"/>
    </source>
</evidence>
<comment type="similarity">
    <text evidence="1">Belongs to the short-chain dehydrogenases/reductases (SDR) family.</text>
</comment>
<comment type="caution">
    <text evidence="2">The sequence shown here is derived from an EMBL/GenBank/DDBJ whole genome shotgun (WGS) entry which is preliminary data.</text>
</comment>
<dbReference type="InterPro" id="IPR052184">
    <property type="entry name" value="SDR_enzymes"/>
</dbReference>
<dbReference type="AlphaFoldDB" id="A0A9X0BF67"/>
<protein>
    <submittedName>
        <fullName evidence="2">Short chain dehydrogenase</fullName>
    </submittedName>
</protein>
<reference evidence="2" key="2">
    <citation type="journal article" date="2023" name="IMA Fungus">
        <title>Comparative genomic study of the Penicillium genus elucidates a diverse pangenome and 15 lateral gene transfer events.</title>
        <authorList>
            <person name="Petersen C."/>
            <person name="Sorensen T."/>
            <person name="Nielsen M.R."/>
            <person name="Sondergaard T.E."/>
            <person name="Sorensen J.L."/>
            <person name="Fitzpatrick D.A."/>
            <person name="Frisvad J.C."/>
            <person name="Nielsen K.L."/>
        </authorList>
    </citation>
    <scope>NUCLEOTIDE SEQUENCE</scope>
    <source>
        <strain evidence="2">IBT 29677</strain>
    </source>
</reference>
<reference evidence="2" key="1">
    <citation type="submission" date="2022-12" db="EMBL/GenBank/DDBJ databases">
        <authorList>
            <person name="Petersen C."/>
        </authorList>
    </citation>
    <scope>NUCLEOTIDE SEQUENCE</scope>
    <source>
        <strain evidence="2">IBT 29677</strain>
    </source>
</reference>
<proteinExistence type="inferred from homology"/>
<name>A0A9X0BF67_9EURO</name>
<keyword evidence="3" id="KW-1185">Reference proteome</keyword>
<evidence type="ECO:0000313" key="2">
    <source>
        <dbReference type="EMBL" id="KAJ5414875.1"/>
    </source>
</evidence>
<dbReference type="SUPFAM" id="SSF51735">
    <property type="entry name" value="NAD(P)-binding Rossmann-fold domains"/>
    <property type="match status" value="1"/>
</dbReference>
<dbReference type="InterPro" id="IPR036291">
    <property type="entry name" value="NAD(P)-bd_dom_sf"/>
</dbReference>
<gene>
    <name evidence="2" type="ORF">N7509_000209</name>
</gene>
<dbReference type="PANTHER" id="PTHR45458">
    <property type="entry name" value="SHORT-CHAIN DEHYDROGENASE/REDUCTASE SDR"/>
    <property type="match status" value="1"/>
</dbReference>
<dbReference type="GO" id="GO:0016616">
    <property type="term" value="F:oxidoreductase activity, acting on the CH-OH group of donors, NAD or NADP as acceptor"/>
    <property type="evidence" value="ECO:0007669"/>
    <property type="project" value="TreeGrafter"/>
</dbReference>
<organism evidence="2 3">
    <name type="scientific">Penicillium cosmopolitanum</name>
    <dbReference type="NCBI Taxonomy" id="1131564"/>
    <lineage>
        <taxon>Eukaryota</taxon>
        <taxon>Fungi</taxon>
        <taxon>Dikarya</taxon>
        <taxon>Ascomycota</taxon>
        <taxon>Pezizomycotina</taxon>
        <taxon>Eurotiomycetes</taxon>
        <taxon>Eurotiomycetidae</taxon>
        <taxon>Eurotiales</taxon>
        <taxon>Aspergillaceae</taxon>
        <taxon>Penicillium</taxon>
    </lineage>
</organism>
<dbReference type="Gene3D" id="3.40.50.720">
    <property type="entry name" value="NAD(P)-binding Rossmann-like Domain"/>
    <property type="match status" value="1"/>
</dbReference>
<sequence>MLSYFPGANQGIGLGLAHKFFEEGWEVFGSVRPQTINSPSLSDLRKVASKIFEIDYLDESLIARAAREYGDGPLDCLVNCAGVSQGPELWQEYDSQILTEWFRIMVVGPFLTTKYFESNLEKSEFGGKLVNISSPLGSISENYRGTKFGYKIAKAALNQETRTIAMDLKGRKSSISVMAIDPGAVPTSLSRWRGNITVEESSSGIYAVIDRVGVSETGGFWSWNGEEYPF</sequence>
<dbReference type="OrthoDB" id="9876299at2759"/>
<dbReference type="PRINTS" id="PR00081">
    <property type="entry name" value="GDHRDH"/>
</dbReference>
<dbReference type="PANTHER" id="PTHR45458:SF1">
    <property type="entry name" value="SHORT CHAIN DEHYDROGENASE"/>
    <property type="match status" value="1"/>
</dbReference>
<dbReference type="RefSeq" id="XP_056494721.1">
    <property type="nucleotide sequence ID" value="XM_056624856.1"/>
</dbReference>
<dbReference type="Proteomes" id="UP001147747">
    <property type="component" value="Unassembled WGS sequence"/>
</dbReference>